<evidence type="ECO:0008006" key="3">
    <source>
        <dbReference type="Google" id="ProtNLM"/>
    </source>
</evidence>
<dbReference type="RefSeq" id="WP_252169019.1">
    <property type="nucleotide sequence ID" value="NZ_CP084932.1"/>
</dbReference>
<reference evidence="1" key="1">
    <citation type="journal article" date="2022" name="Toxins">
        <title>Genomic Analysis of Sphingopyxis sp. USTB-05 for Biodegrading Cyanobacterial Hepatotoxins.</title>
        <authorList>
            <person name="Liu C."/>
            <person name="Xu Q."/>
            <person name="Zhao Z."/>
            <person name="Zhang H."/>
            <person name="Liu X."/>
            <person name="Yin C."/>
            <person name="Liu Y."/>
            <person name="Yan H."/>
        </authorList>
    </citation>
    <scope>NUCLEOTIDE SEQUENCE</scope>
    <source>
        <strain evidence="1">NBD5</strain>
    </source>
</reference>
<protein>
    <recommendedName>
        <fullName evidence="3">SH3 domain-containing protein</fullName>
    </recommendedName>
</protein>
<gene>
    <name evidence="1" type="ORF">LHA26_19435</name>
</gene>
<dbReference type="EMBL" id="CP084932">
    <property type="protein sequence ID" value="USI75209.1"/>
    <property type="molecule type" value="Genomic_DNA"/>
</dbReference>
<dbReference type="Proteomes" id="UP001056937">
    <property type="component" value="Plasmid p1"/>
</dbReference>
<organism evidence="1 2">
    <name type="scientific">Sphingomonas morindae</name>
    <dbReference type="NCBI Taxonomy" id="1541170"/>
    <lineage>
        <taxon>Bacteria</taxon>
        <taxon>Pseudomonadati</taxon>
        <taxon>Pseudomonadota</taxon>
        <taxon>Alphaproteobacteria</taxon>
        <taxon>Sphingomonadales</taxon>
        <taxon>Sphingomonadaceae</taxon>
        <taxon>Sphingomonas</taxon>
    </lineage>
</organism>
<name>A0ABY4XEF5_9SPHN</name>
<sequence>MTTNNPFGPGSPLNDLYKRQREMADLLKLARGPGYELQQRMKALEGPLAAYRDLEKTGVLAQIASLQNSGVLSNLLSSSTFHAANMAAVQARSTPSWMLALQSTALSVARKDLGLLKTQQLLAASTGADILKLAGLVDTNRTFIEKMMAGSKWTEQFRALSDRFAPNLAGIKLAAEQARMLDMMTLRASAEVVARSTVVIVAEQVLEAHGLIEAIGHADSQAQSIGLFAQLLSLVGTIFSGLQENTLKEIKGVGAIKLIELVLIAITIWHLMVPADLSPAEQKAFTEMNVKIEAVQDKLDKIVTANEAADASYVEGLPRAELKRDAAIRREPQGKAPVLMRGVEGTQLAVKEARGKWRLVVYRDLLTDQLSEGWVYAPAVQMLDEPAS</sequence>
<keyword evidence="1" id="KW-0614">Plasmid</keyword>
<evidence type="ECO:0000313" key="2">
    <source>
        <dbReference type="Proteomes" id="UP001056937"/>
    </source>
</evidence>
<accession>A0ABY4XEF5</accession>
<geneLocation type="plasmid" evidence="1 2">
    <name>p1</name>
</geneLocation>
<keyword evidence="2" id="KW-1185">Reference proteome</keyword>
<proteinExistence type="predicted"/>
<evidence type="ECO:0000313" key="1">
    <source>
        <dbReference type="EMBL" id="USI75209.1"/>
    </source>
</evidence>